<dbReference type="KEGG" id="rst:ATY39_11775"/>
<accession>A0A143HFM2</accession>
<keyword evidence="2" id="KW-1185">Reference proteome</keyword>
<dbReference type="SUPFAM" id="SSF75011">
    <property type="entry name" value="3-carboxy-cis,cis-mucoante lactonizing enzyme"/>
    <property type="match status" value="1"/>
</dbReference>
<sequence>MLLSAKITKQPISGKYPEQIFVAPFSTAEWTWVKFEDENYNEFYGQFQGKPNTVALSPKNKFCYVLTDTFLYEIDCETLSNYQVLDFCERGLSITNVTFSPDGKPLFSDYYTIFTITKSIDELVQRENSKLIENSIPVGYIHFNNWESHLLHINAETFLEGQPIKLILDATTMRIFENKENL</sequence>
<organism evidence="1 2">
    <name type="scientific">Rummeliibacillus stabekisii</name>
    <dbReference type="NCBI Taxonomy" id="241244"/>
    <lineage>
        <taxon>Bacteria</taxon>
        <taxon>Bacillati</taxon>
        <taxon>Bacillota</taxon>
        <taxon>Bacilli</taxon>
        <taxon>Bacillales</taxon>
        <taxon>Caryophanaceae</taxon>
        <taxon>Rummeliibacillus</taxon>
    </lineage>
</organism>
<dbReference type="Proteomes" id="UP000076021">
    <property type="component" value="Chromosome"/>
</dbReference>
<dbReference type="AlphaFoldDB" id="A0A143HFM2"/>
<proteinExistence type="predicted"/>
<reference evidence="2" key="2">
    <citation type="submission" date="2016-03" db="EMBL/GenBank/DDBJ databases">
        <authorList>
            <person name="Ploux O."/>
        </authorList>
    </citation>
    <scope>NUCLEOTIDE SEQUENCE [LARGE SCALE GENOMIC DNA]</scope>
    <source>
        <strain evidence="2">PP9</strain>
    </source>
</reference>
<reference evidence="1 2" key="1">
    <citation type="journal article" date="2016" name="Genome Announc.">
        <title>Whole-Genome Sequence of Rummeliibacillus stabekisii Strain PP9 Isolated from Antarctic Soil.</title>
        <authorList>
            <person name="da Mota F.F."/>
            <person name="Vollu R.E."/>
            <person name="Jurelevicius D."/>
            <person name="Seldin L."/>
        </authorList>
    </citation>
    <scope>NUCLEOTIDE SEQUENCE [LARGE SCALE GENOMIC DNA]</scope>
    <source>
        <strain evidence="1 2">PP9</strain>
    </source>
</reference>
<evidence type="ECO:0000313" key="2">
    <source>
        <dbReference type="Proteomes" id="UP000076021"/>
    </source>
</evidence>
<dbReference type="RefSeq" id="WP_066790010.1">
    <property type="nucleotide sequence ID" value="NZ_CP014806.1"/>
</dbReference>
<name>A0A143HFM2_9BACL</name>
<dbReference type="STRING" id="241244.ATY39_11775"/>
<dbReference type="EMBL" id="CP014806">
    <property type="protein sequence ID" value="AMX00042.1"/>
    <property type="molecule type" value="Genomic_DNA"/>
</dbReference>
<dbReference type="OrthoDB" id="2082687at2"/>
<evidence type="ECO:0000313" key="1">
    <source>
        <dbReference type="EMBL" id="AMX00042.1"/>
    </source>
</evidence>
<gene>
    <name evidence="1" type="ORF">ATY39_11775</name>
</gene>
<protein>
    <submittedName>
        <fullName evidence="1">Uncharacterized protein</fullName>
    </submittedName>
</protein>